<dbReference type="RefSeq" id="WP_113960713.1">
    <property type="nucleotide sequence ID" value="NZ_QNRR01000009.1"/>
</dbReference>
<keyword evidence="3" id="KW-1185">Reference proteome</keyword>
<protein>
    <submittedName>
        <fullName evidence="2">Uncharacterized protein</fullName>
    </submittedName>
</protein>
<feature type="transmembrane region" description="Helical" evidence="1">
    <location>
        <begin position="54"/>
        <end position="75"/>
    </location>
</feature>
<feature type="transmembrane region" description="Helical" evidence="1">
    <location>
        <begin position="96"/>
        <end position="115"/>
    </location>
</feature>
<dbReference type="OrthoDB" id="9836638at2"/>
<proteinExistence type="predicted"/>
<comment type="caution">
    <text evidence="2">The sequence shown here is derived from an EMBL/GenBank/DDBJ whole genome shotgun (WGS) entry which is preliminary data.</text>
</comment>
<keyword evidence="1" id="KW-0812">Transmembrane</keyword>
<dbReference type="AlphaFoldDB" id="A0A366HBV9"/>
<sequence>MNFTLHHFRKEASHVRLRWLLWLVLLALQMAVNLEWIAPMPPDFKVDRSVVNPFWLFLVRPVVWGVAFWLVVSCAPEDRPGNPERFLGARPLPLRSYLLGRVLTFLALIVVPFGVQEALYLWFSDRPWNEILSGAGEAAFRACAFLGWWIPFSLLCRRRREVWLSLGVVLAALFVAWLSLAWAAKVTSEKLIDAPDPLPVSIHWLRHAVQWPGWFFVGAVILSGVAWRHLSRGWKLGLRLAAVFVIVAGTLLLILHVPLPNPATRPTAQAEVDRLAPGLQPAFTKYKLQPSRGAQQRYDAWVKGEMHGFPAEYTPHWRRQKVVLSHGSDVITTTRSEAPGFDTAFHPWQDISVQGALSSFFPKDTLWRAGPRWGIDRGADAGRFRVPDSWTRDRSPISVEGAYAIDWLKWEKEADLPAVAGSTLTTAGTRWTVLAVDDHRSSWGDPTSGMVSVTLRLEHRAQGLSAPPWDWTQEFVPVLHAPHLGLVFSDAWKGDGAQPQNAQPQIGVRAESSAWQRRIFRVSWPKALAPLGPVQKADEGKLRLVVLRRSYAGTSMWEGSLPPMTLPDSDSRIEQYPDSVQEDESFLARLRELPELGENTTLEEAQRYLATVMDILRPTFRRPWAGRLDLVVERLEPMARLYPSLLLKTGDQRPWPEILGKLAAFPQMQKAILTEMPVKPWLATVVDQSPEWQPLLREQAPMIMSTVPPLEGRFFANLFMNLRDPAHVPWLIKVMEASADEDLYLHCRSFPEHREAADAAARRAALASIQESGPFVGNTQAEAFRGLALGLRAGIPEVLQLVQHLARVMTAEERDGLLVGGRVSEAFGLPRLTMFPPGVQEKDRAWLAEIAALGPEELRFDEEARVWQPVAPPRSPATPQR</sequence>
<evidence type="ECO:0000256" key="1">
    <source>
        <dbReference type="SAM" id="Phobius"/>
    </source>
</evidence>
<reference evidence="2 3" key="1">
    <citation type="submission" date="2018-06" db="EMBL/GenBank/DDBJ databases">
        <title>Genomic Encyclopedia of Type Strains, Phase IV (KMG-IV): sequencing the most valuable type-strain genomes for metagenomic binning, comparative biology and taxonomic classification.</title>
        <authorList>
            <person name="Goeker M."/>
        </authorList>
    </citation>
    <scope>NUCLEOTIDE SEQUENCE [LARGE SCALE GENOMIC DNA]</scope>
    <source>
        <strain evidence="2 3">DSM 25532</strain>
    </source>
</reference>
<feature type="transmembrane region" description="Helical" evidence="1">
    <location>
        <begin position="20"/>
        <end position="38"/>
    </location>
</feature>
<evidence type="ECO:0000313" key="2">
    <source>
        <dbReference type="EMBL" id="RBP39833.1"/>
    </source>
</evidence>
<feature type="transmembrane region" description="Helical" evidence="1">
    <location>
        <begin position="162"/>
        <end position="184"/>
    </location>
</feature>
<name>A0A366HBV9_9BACT</name>
<gene>
    <name evidence="2" type="ORF">DES53_109261</name>
</gene>
<keyword evidence="1" id="KW-1133">Transmembrane helix</keyword>
<keyword evidence="1" id="KW-0472">Membrane</keyword>
<feature type="transmembrane region" description="Helical" evidence="1">
    <location>
        <begin position="238"/>
        <end position="259"/>
    </location>
</feature>
<accession>A0A366HBV9</accession>
<feature type="transmembrane region" description="Helical" evidence="1">
    <location>
        <begin position="135"/>
        <end position="155"/>
    </location>
</feature>
<dbReference type="EMBL" id="QNRR01000009">
    <property type="protein sequence ID" value="RBP39833.1"/>
    <property type="molecule type" value="Genomic_DNA"/>
</dbReference>
<evidence type="ECO:0000313" key="3">
    <source>
        <dbReference type="Proteomes" id="UP000253426"/>
    </source>
</evidence>
<feature type="transmembrane region" description="Helical" evidence="1">
    <location>
        <begin position="204"/>
        <end position="226"/>
    </location>
</feature>
<organism evidence="2 3">
    <name type="scientific">Roseimicrobium gellanilyticum</name>
    <dbReference type="NCBI Taxonomy" id="748857"/>
    <lineage>
        <taxon>Bacteria</taxon>
        <taxon>Pseudomonadati</taxon>
        <taxon>Verrucomicrobiota</taxon>
        <taxon>Verrucomicrobiia</taxon>
        <taxon>Verrucomicrobiales</taxon>
        <taxon>Verrucomicrobiaceae</taxon>
        <taxon>Roseimicrobium</taxon>
    </lineage>
</organism>
<dbReference type="Proteomes" id="UP000253426">
    <property type="component" value="Unassembled WGS sequence"/>
</dbReference>